<dbReference type="Pfam" id="PF13847">
    <property type="entry name" value="Methyltransf_31"/>
    <property type="match status" value="1"/>
</dbReference>
<dbReference type="GO" id="GO:0032259">
    <property type="term" value="P:methylation"/>
    <property type="evidence" value="ECO:0007669"/>
    <property type="project" value="UniProtKB-KW"/>
</dbReference>
<feature type="domain" description="Methyltransferase" evidence="2">
    <location>
        <begin position="196"/>
        <end position="311"/>
    </location>
</feature>
<sequence>MTAKSLWIVFLVGLMCSAHAQENPGAATSDAGYTVTINSKKSLTFLGSLDSFEITEAGTQAGKFLLDYLEGDPKDPALLDLSSKIYDRIIPLENYGGEYTALQWFAWYFQADEKKRKEMLSNRYVKGFFDYMAANDFDELRYYIRNKYHLAEKVQSGDPEKALDRERFLEDFILFNNPRREEWEASSKMLSVLDLEAGDTIVDVGSGPGYFSFQFSDMVGAKGKVYAEDTVKKHLDYIEGLMGQHNIDNIETVHGDIDDIKIPENVADIVFLCSLYHVIYLTSFEDVKDRFIASIKKAMKPDGILFLADNAFVTDEELSYHGPYIARGLIIAQLKYYGFDLVAEHSFIPQRYILIFKQREEG</sequence>
<keyword evidence="5" id="KW-0808">Transferase</keyword>
<accession>A0A450W3V7</accession>
<dbReference type="Gene3D" id="3.40.50.150">
    <property type="entry name" value="Vaccinia Virus protein VP39"/>
    <property type="match status" value="1"/>
</dbReference>
<evidence type="ECO:0000259" key="2">
    <source>
        <dbReference type="Pfam" id="PF13847"/>
    </source>
</evidence>
<evidence type="ECO:0000313" key="4">
    <source>
        <dbReference type="EMBL" id="VFJ66669.1"/>
    </source>
</evidence>
<gene>
    <name evidence="3" type="ORF">BECKFM1743A_GA0114220_102163</name>
    <name evidence="5" type="ORF">BECKFM1743B_GA0114221_102024</name>
    <name evidence="4" type="ORF">BECKFM1743C_GA0114222_104324</name>
</gene>
<keyword evidence="1" id="KW-0732">Signal</keyword>
<evidence type="ECO:0000256" key="1">
    <source>
        <dbReference type="SAM" id="SignalP"/>
    </source>
</evidence>
<dbReference type="EMBL" id="CAADEZ010000216">
    <property type="protein sequence ID" value="VFJ58480.1"/>
    <property type="molecule type" value="Genomic_DNA"/>
</dbReference>
<keyword evidence="5" id="KW-0489">Methyltransferase</keyword>
<proteinExistence type="predicted"/>
<dbReference type="CDD" id="cd02440">
    <property type="entry name" value="AdoMet_MTases"/>
    <property type="match status" value="1"/>
</dbReference>
<evidence type="ECO:0000313" key="5">
    <source>
        <dbReference type="EMBL" id="VFK11707.1"/>
    </source>
</evidence>
<dbReference type="EMBL" id="CAADFA010000432">
    <property type="protein sequence ID" value="VFJ66669.1"/>
    <property type="molecule type" value="Genomic_DNA"/>
</dbReference>
<feature type="signal peptide" evidence="1">
    <location>
        <begin position="1"/>
        <end position="20"/>
    </location>
</feature>
<feature type="chain" id="PRO_5033826004" evidence="1">
    <location>
        <begin position="21"/>
        <end position="362"/>
    </location>
</feature>
<evidence type="ECO:0000313" key="3">
    <source>
        <dbReference type="EMBL" id="VFJ58480.1"/>
    </source>
</evidence>
<dbReference type="GO" id="GO:0008168">
    <property type="term" value="F:methyltransferase activity"/>
    <property type="evidence" value="ECO:0007669"/>
    <property type="project" value="UniProtKB-KW"/>
</dbReference>
<organism evidence="5">
    <name type="scientific">Candidatus Kentrum sp. FM</name>
    <dbReference type="NCBI Taxonomy" id="2126340"/>
    <lineage>
        <taxon>Bacteria</taxon>
        <taxon>Pseudomonadati</taxon>
        <taxon>Pseudomonadota</taxon>
        <taxon>Gammaproteobacteria</taxon>
        <taxon>Candidatus Kentrum</taxon>
    </lineage>
</organism>
<dbReference type="InterPro" id="IPR029063">
    <property type="entry name" value="SAM-dependent_MTases_sf"/>
</dbReference>
<dbReference type="EMBL" id="CAADFL010000202">
    <property type="protein sequence ID" value="VFK11707.1"/>
    <property type="molecule type" value="Genomic_DNA"/>
</dbReference>
<dbReference type="SUPFAM" id="SSF53335">
    <property type="entry name" value="S-adenosyl-L-methionine-dependent methyltransferases"/>
    <property type="match status" value="1"/>
</dbReference>
<reference evidence="5" key="1">
    <citation type="submission" date="2019-02" db="EMBL/GenBank/DDBJ databases">
        <authorList>
            <person name="Gruber-Vodicka R. H."/>
            <person name="Seah K. B. B."/>
        </authorList>
    </citation>
    <scope>NUCLEOTIDE SEQUENCE</scope>
    <source>
        <strain evidence="3">BECK_BZ163</strain>
        <strain evidence="5">BECK_BZ164</strain>
        <strain evidence="4">BECK_BZ165</strain>
    </source>
</reference>
<name>A0A450W3V7_9GAMM</name>
<dbReference type="AlphaFoldDB" id="A0A450W3V7"/>
<dbReference type="InterPro" id="IPR025714">
    <property type="entry name" value="Methyltranfer_dom"/>
</dbReference>
<protein>
    <submittedName>
        <fullName evidence="5">Predicted methyltransferase</fullName>
    </submittedName>
</protein>